<sequence>MSIKSIVRELKEMKDGIGNISRRGLEGKHWRGRARSHIAPDETPAETDQIEQGRWANLPPELLLDIIRRVEESETSWPARAVVVHCASVCRSWREITKEIVKTPEQCGRLTFPISLKQPGHRESPIQCFIKRDTATSTFLLYYGLVPCKLFSSLALKKEDVLTAVAWDEMLMEIFSNYFSLHLD</sequence>
<gene>
    <name evidence="3" type="ORF">POTOM_026810</name>
</gene>
<protein>
    <recommendedName>
        <fullName evidence="2">F-box domain-containing protein</fullName>
    </recommendedName>
</protein>
<comment type="caution">
    <text evidence="3">The sequence shown here is derived from an EMBL/GenBank/DDBJ whole genome shotgun (WGS) entry which is preliminary data.</text>
</comment>
<proteinExistence type="predicted"/>
<dbReference type="Pfam" id="PF12937">
    <property type="entry name" value="F-box-like"/>
    <property type="match status" value="1"/>
</dbReference>
<feature type="region of interest" description="Disordered" evidence="1">
    <location>
        <begin position="31"/>
        <end position="50"/>
    </location>
</feature>
<evidence type="ECO:0000313" key="4">
    <source>
        <dbReference type="Proteomes" id="UP000886885"/>
    </source>
</evidence>
<dbReference type="InterPro" id="IPR001810">
    <property type="entry name" value="F-box_dom"/>
</dbReference>
<dbReference type="PANTHER" id="PTHR16517">
    <property type="entry name" value="TUBBY-RELATED"/>
    <property type="match status" value="1"/>
</dbReference>
<dbReference type="OrthoDB" id="8775810at2759"/>
<keyword evidence="4" id="KW-1185">Reference proteome</keyword>
<feature type="domain" description="F-box" evidence="2">
    <location>
        <begin position="55"/>
        <end position="98"/>
    </location>
</feature>
<dbReference type="Proteomes" id="UP000886885">
    <property type="component" value="Chromosome 7A"/>
</dbReference>
<dbReference type="CDD" id="cd22153">
    <property type="entry name" value="F-box_AtTLP-like"/>
    <property type="match status" value="1"/>
</dbReference>
<evidence type="ECO:0000256" key="1">
    <source>
        <dbReference type="SAM" id="MobiDB-lite"/>
    </source>
</evidence>
<name>A0A8X8CVB1_POPTO</name>
<dbReference type="PANTHER" id="PTHR16517:SF134">
    <property type="entry name" value="TUBBY-LIKE F-BOX PROTEIN 2"/>
    <property type="match status" value="1"/>
</dbReference>
<reference evidence="3" key="1">
    <citation type="journal article" date="2020" name="bioRxiv">
        <title>Hybrid origin of Populus tomentosa Carr. identified through genome sequencing and phylogenomic analysis.</title>
        <authorList>
            <person name="An X."/>
            <person name="Gao K."/>
            <person name="Chen Z."/>
            <person name="Li J."/>
            <person name="Yang X."/>
            <person name="Yang X."/>
            <person name="Zhou J."/>
            <person name="Guo T."/>
            <person name="Zhao T."/>
            <person name="Huang S."/>
            <person name="Miao D."/>
            <person name="Khan W.U."/>
            <person name="Rao P."/>
            <person name="Ye M."/>
            <person name="Lei B."/>
            <person name="Liao W."/>
            <person name="Wang J."/>
            <person name="Ji L."/>
            <person name="Li Y."/>
            <person name="Guo B."/>
            <person name="Mustafa N.S."/>
            <person name="Li S."/>
            <person name="Yun Q."/>
            <person name="Keller S.R."/>
            <person name="Mao J."/>
            <person name="Zhang R."/>
            <person name="Strauss S.H."/>
        </authorList>
    </citation>
    <scope>NUCLEOTIDE SEQUENCE</scope>
    <source>
        <strain evidence="3">GM15</strain>
        <tissue evidence="3">Leaf</tissue>
    </source>
</reference>
<accession>A0A8X8CVB1</accession>
<evidence type="ECO:0000313" key="3">
    <source>
        <dbReference type="EMBL" id="KAG6767919.1"/>
    </source>
</evidence>
<dbReference type="EMBL" id="JAAWWB010000013">
    <property type="protein sequence ID" value="KAG6767919.1"/>
    <property type="molecule type" value="Genomic_DNA"/>
</dbReference>
<organism evidence="3 4">
    <name type="scientific">Populus tomentosa</name>
    <name type="common">Chinese white poplar</name>
    <dbReference type="NCBI Taxonomy" id="118781"/>
    <lineage>
        <taxon>Eukaryota</taxon>
        <taxon>Viridiplantae</taxon>
        <taxon>Streptophyta</taxon>
        <taxon>Embryophyta</taxon>
        <taxon>Tracheophyta</taxon>
        <taxon>Spermatophyta</taxon>
        <taxon>Magnoliopsida</taxon>
        <taxon>eudicotyledons</taxon>
        <taxon>Gunneridae</taxon>
        <taxon>Pentapetalae</taxon>
        <taxon>rosids</taxon>
        <taxon>fabids</taxon>
        <taxon>Malpighiales</taxon>
        <taxon>Salicaceae</taxon>
        <taxon>Saliceae</taxon>
        <taxon>Populus</taxon>
    </lineage>
</organism>
<dbReference type="AlphaFoldDB" id="A0A8X8CVB1"/>
<evidence type="ECO:0000259" key="2">
    <source>
        <dbReference type="Pfam" id="PF12937"/>
    </source>
</evidence>